<proteinExistence type="predicted"/>
<reference evidence="2 3" key="1">
    <citation type="journal article" date="2019" name="Mol. Ecol. Resour.">
        <title>Improving Illumina assemblies with Hi-C and long reads: an example with the North African dromedary.</title>
        <authorList>
            <person name="Elbers J.P."/>
            <person name="Rogers M.F."/>
            <person name="Perelman P.L."/>
            <person name="Proskuryakova A.A."/>
            <person name="Serdyukova N.A."/>
            <person name="Johnson W.E."/>
            <person name="Horin P."/>
            <person name="Corander J."/>
            <person name="Murphy D."/>
            <person name="Burger P.A."/>
        </authorList>
    </citation>
    <scope>NUCLEOTIDE SEQUENCE [LARGE SCALE GENOMIC DNA]</scope>
    <source>
        <strain evidence="2">Drom800</strain>
        <tissue evidence="2">Blood</tissue>
    </source>
</reference>
<dbReference type="EMBL" id="JWIN03000013">
    <property type="protein sequence ID" value="KAB1268035.1"/>
    <property type="molecule type" value="Genomic_DNA"/>
</dbReference>
<sequence length="116" mass="12355">MWARGWALPRVTVGGEDGRVLKVSAGVRRVQLPAYSEVSFFKVDEGGRETPIQTPFGFQCLSFPLSSPQSGGLEPRAALGSADANLPPPEADPMRRAGECCQPRVCGGQHELECAG</sequence>
<dbReference type="Proteomes" id="UP000299084">
    <property type="component" value="Unassembled WGS sequence"/>
</dbReference>
<name>A0A5N4DAE3_CAMDR</name>
<comment type="caution">
    <text evidence="2">The sequence shown here is derived from an EMBL/GenBank/DDBJ whole genome shotgun (WGS) entry which is preliminary data.</text>
</comment>
<evidence type="ECO:0000256" key="1">
    <source>
        <dbReference type="SAM" id="MobiDB-lite"/>
    </source>
</evidence>
<evidence type="ECO:0000313" key="3">
    <source>
        <dbReference type="Proteomes" id="UP000299084"/>
    </source>
</evidence>
<protein>
    <submittedName>
        <fullName evidence="2">MORN repeat-containing protein 1</fullName>
    </submittedName>
</protein>
<accession>A0A5N4DAE3</accession>
<organism evidence="2 3">
    <name type="scientific">Camelus dromedarius</name>
    <name type="common">Dromedary</name>
    <name type="synonym">Arabian camel</name>
    <dbReference type="NCBI Taxonomy" id="9838"/>
    <lineage>
        <taxon>Eukaryota</taxon>
        <taxon>Metazoa</taxon>
        <taxon>Chordata</taxon>
        <taxon>Craniata</taxon>
        <taxon>Vertebrata</taxon>
        <taxon>Euteleostomi</taxon>
        <taxon>Mammalia</taxon>
        <taxon>Eutheria</taxon>
        <taxon>Laurasiatheria</taxon>
        <taxon>Artiodactyla</taxon>
        <taxon>Tylopoda</taxon>
        <taxon>Camelidae</taxon>
        <taxon>Camelus</taxon>
    </lineage>
</organism>
<keyword evidence="3" id="KW-1185">Reference proteome</keyword>
<gene>
    <name evidence="2" type="ORF">Cadr_000013078</name>
</gene>
<evidence type="ECO:0000313" key="2">
    <source>
        <dbReference type="EMBL" id="KAB1268035.1"/>
    </source>
</evidence>
<feature type="region of interest" description="Disordered" evidence="1">
    <location>
        <begin position="67"/>
        <end position="94"/>
    </location>
</feature>
<dbReference type="AlphaFoldDB" id="A0A5N4DAE3"/>